<dbReference type="Gene3D" id="1.10.10.60">
    <property type="entry name" value="Homeodomain-like"/>
    <property type="match status" value="1"/>
</dbReference>
<keyword evidence="3" id="KW-0804">Transcription</keyword>
<feature type="domain" description="HTH araC/xylS-type" evidence="4">
    <location>
        <begin position="71"/>
        <end position="176"/>
    </location>
</feature>
<accession>A0AAP2GWV7</accession>
<dbReference type="PROSITE" id="PS00041">
    <property type="entry name" value="HTH_ARAC_FAMILY_1"/>
    <property type="match status" value="1"/>
</dbReference>
<evidence type="ECO:0000313" key="6">
    <source>
        <dbReference type="Proteomes" id="UP001319080"/>
    </source>
</evidence>
<dbReference type="Proteomes" id="UP001319080">
    <property type="component" value="Unassembled WGS sequence"/>
</dbReference>
<dbReference type="InterPro" id="IPR018060">
    <property type="entry name" value="HTH_AraC"/>
</dbReference>
<dbReference type="InterPro" id="IPR018062">
    <property type="entry name" value="HTH_AraC-typ_CS"/>
</dbReference>
<comment type="caution">
    <text evidence="5">The sequence shown here is derived from an EMBL/GenBank/DDBJ whole genome shotgun (WGS) entry which is preliminary data.</text>
</comment>
<dbReference type="SUPFAM" id="SSF46689">
    <property type="entry name" value="Homeodomain-like"/>
    <property type="match status" value="1"/>
</dbReference>
<evidence type="ECO:0000313" key="5">
    <source>
        <dbReference type="EMBL" id="MBT1711522.1"/>
    </source>
</evidence>
<dbReference type="EMBL" id="JAHESE010000035">
    <property type="protein sequence ID" value="MBT1711522.1"/>
    <property type="molecule type" value="Genomic_DNA"/>
</dbReference>
<reference evidence="5 6" key="1">
    <citation type="submission" date="2021-05" db="EMBL/GenBank/DDBJ databases">
        <title>A Polyphasic approach of four new species of the genus Ohtaekwangia: Ohtaekwangia histidinii sp. nov., Ohtaekwangia cretensis sp. nov., Ohtaekwangia indiensis sp. nov., Ohtaekwangia reichenbachii sp. nov. from diverse environment.</title>
        <authorList>
            <person name="Octaviana S."/>
        </authorList>
    </citation>
    <scope>NUCLEOTIDE SEQUENCE [LARGE SCALE GENOMIC DNA]</scope>
    <source>
        <strain evidence="5 6">PWU5</strain>
    </source>
</reference>
<dbReference type="PANTHER" id="PTHR43280">
    <property type="entry name" value="ARAC-FAMILY TRANSCRIPTIONAL REGULATOR"/>
    <property type="match status" value="1"/>
</dbReference>
<dbReference type="SMART" id="SM00342">
    <property type="entry name" value="HTH_ARAC"/>
    <property type="match status" value="1"/>
</dbReference>
<evidence type="ECO:0000256" key="1">
    <source>
        <dbReference type="ARBA" id="ARBA00023015"/>
    </source>
</evidence>
<dbReference type="Pfam" id="PF12833">
    <property type="entry name" value="HTH_18"/>
    <property type="match status" value="1"/>
</dbReference>
<dbReference type="InterPro" id="IPR009057">
    <property type="entry name" value="Homeodomain-like_sf"/>
</dbReference>
<organism evidence="5 6">
    <name type="scientific">Dawidia cretensis</name>
    <dbReference type="NCBI Taxonomy" id="2782350"/>
    <lineage>
        <taxon>Bacteria</taxon>
        <taxon>Pseudomonadati</taxon>
        <taxon>Bacteroidota</taxon>
        <taxon>Cytophagia</taxon>
        <taxon>Cytophagales</taxon>
        <taxon>Chryseotaleaceae</taxon>
        <taxon>Dawidia</taxon>
    </lineage>
</organism>
<dbReference type="GO" id="GO:0043565">
    <property type="term" value="F:sequence-specific DNA binding"/>
    <property type="evidence" value="ECO:0007669"/>
    <property type="project" value="InterPro"/>
</dbReference>
<keyword evidence="1" id="KW-0805">Transcription regulation</keyword>
<name>A0AAP2GWV7_9BACT</name>
<evidence type="ECO:0000259" key="4">
    <source>
        <dbReference type="PROSITE" id="PS01124"/>
    </source>
</evidence>
<evidence type="ECO:0000256" key="3">
    <source>
        <dbReference type="ARBA" id="ARBA00023163"/>
    </source>
</evidence>
<gene>
    <name evidence="5" type="ORF">KK062_24985</name>
</gene>
<dbReference type="PANTHER" id="PTHR43280:SF28">
    <property type="entry name" value="HTH-TYPE TRANSCRIPTIONAL ACTIVATOR RHAS"/>
    <property type="match status" value="1"/>
</dbReference>
<keyword evidence="6" id="KW-1185">Reference proteome</keyword>
<evidence type="ECO:0000256" key="2">
    <source>
        <dbReference type="ARBA" id="ARBA00023125"/>
    </source>
</evidence>
<dbReference type="AlphaFoldDB" id="A0AAP2GWV7"/>
<proteinExistence type="predicted"/>
<dbReference type="PROSITE" id="PS01124">
    <property type="entry name" value="HTH_ARAC_FAMILY_2"/>
    <property type="match status" value="1"/>
</dbReference>
<dbReference type="RefSeq" id="WP_254087091.1">
    <property type="nucleotide sequence ID" value="NZ_JAHESE010000035.1"/>
</dbReference>
<sequence length="199" mass="23190">MKLYIKYMVSLRCKLVVKEELKKLGLHEVAVDLGVVEILEDITDQQRLELRERLLKTGLELLDDNKTVLIERIKNVIIESIHYSDGQLTVNNYPEYLSEKLQCDYTYLSTIFSEIKGITIQQFVILHKIERVKELLLYDKLNLTEISYRLNYSSVAHLSNQFKNVTGLTPSYFKKIEKARRSNLEKANLPPAEPTETQL</sequence>
<protein>
    <submittedName>
        <fullName evidence="5">AraC family transcriptional regulator</fullName>
    </submittedName>
</protein>
<keyword evidence="2" id="KW-0238">DNA-binding</keyword>
<dbReference type="GO" id="GO:0003700">
    <property type="term" value="F:DNA-binding transcription factor activity"/>
    <property type="evidence" value="ECO:0007669"/>
    <property type="project" value="InterPro"/>
</dbReference>